<reference evidence="1" key="1">
    <citation type="submission" date="2020-06" db="EMBL/GenBank/DDBJ databases">
        <authorList>
            <person name="Li T."/>
            <person name="Hu X."/>
            <person name="Zhang T."/>
            <person name="Song X."/>
            <person name="Zhang H."/>
            <person name="Dai N."/>
            <person name="Sheng W."/>
            <person name="Hou X."/>
            <person name="Wei L."/>
        </authorList>
    </citation>
    <scope>NUCLEOTIDE SEQUENCE</scope>
    <source>
        <strain evidence="1">G02</strain>
        <tissue evidence="1">Leaf</tissue>
    </source>
</reference>
<comment type="caution">
    <text evidence="1">The sequence shown here is derived from an EMBL/GenBank/DDBJ whole genome shotgun (WGS) entry which is preliminary data.</text>
</comment>
<sequence length="169" mass="18425">MNGSIQASTPKCSNTEQAKGKMVIFTLETVAVLSFLPNYIKHRVNELSPLRIMTLSPVISSPRLPEDEVVGPKDLTEWPGPDAVHGPWLEVHEDCSGNKSATAGFIIVDVDALKLEIGVALGSGRWNRCRARCRLLPRTWLQSGCRTGLPGYAGFHAFSQMCVCVCVCV</sequence>
<evidence type="ECO:0000313" key="1">
    <source>
        <dbReference type="EMBL" id="KAL0297667.1"/>
    </source>
</evidence>
<name>A0AAW2JUS3_SESRA</name>
<accession>A0AAW2JUS3</accession>
<proteinExistence type="predicted"/>
<protein>
    <submittedName>
        <fullName evidence="1">Uncharacterized protein</fullName>
    </submittedName>
</protein>
<dbReference type="AlphaFoldDB" id="A0AAW2JUS3"/>
<reference evidence="1" key="2">
    <citation type="journal article" date="2024" name="Plant">
        <title>Genomic evolution and insights into agronomic trait innovations of Sesamum species.</title>
        <authorList>
            <person name="Miao H."/>
            <person name="Wang L."/>
            <person name="Qu L."/>
            <person name="Liu H."/>
            <person name="Sun Y."/>
            <person name="Le M."/>
            <person name="Wang Q."/>
            <person name="Wei S."/>
            <person name="Zheng Y."/>
            <person name="Lin W."/>
            <person name="Duan Y."/>
            <person name="Cao H."/>
            <person name="Xiong S."/>
            <person name="Wang X."/>
            <person name="Wei L."/>
            <person name="Li C."/>
            <person name="Ma Q."/>
            <person name="Ju M."/>
            <person name="Zhao R."/>
            <person name="Li G."/>
            <person name="Mu C."/>
            <person name="Tian Q."/>
            <person name="Mei H."/>
            <person name="Zhang T."/>
            <person name="Gao T."/>
            <person name="Zhang H."/>
        </authorList>
    </citation>
    <scope>NUCLEOTIDE SEQUENCE</scope>
    <source>
        <strain evidence="1">G02</strain>
    </source>
</reference>
<gene>
    <name evidence="1" type="ORF">Sradi_6818800</name>
</gene>
<dbReference type="EMBL" id="JACGWJ010000032">
    <property type="protein sequence ID" value="KAL0297667.1"/>
    <property type="molecule type" value="Genomic_DNA"/>
</dbReference>
<organism evidence="1">
    <name type="scientific">Sesamum radiatum</name>
    <name type="common">Black benniseed</name>
    <dbReference type="NCBI Taxonomy" id="300843"/>
    <lineage>
        <taxon>Eukaryota</taxon>
        <taxon>Viridiplantae</taxon>
        <taxon>Streptophyta</taxon>
        <taxon>Embryophyta</taxon>
        <taxon>Tracheophyta</taxon>
        <taxon>Spermatophyta</taxon>
        <taxon>Magnoliopsida</taxon>
        <taxon>eudicotyledons</taxon>
        <taxon>Gunneridae</taxon>
        <taxon>Pentapetalae</taxon>
        <taxon>asterids</taxon>
        <taxon>lamiids</taxon>
        <taxon>Lamiales</taxon>
        <taxon>Pedaliaceae</taxon>
        <taxon>Sesamum</taxon>
    </lineage>
</organism>